<dbReference type="CDD" id="cd03431">
    <property type="entry name" value="NUDIX_DNA_Glycosylase_C-MutY"/>
    <property type="match status" value="1"/>
</dbReference>
<comment type="function">
    <text evidence="2">Adenine glycosylase active on G-A mispairs. MutY also corrects error-prone DNA synthesis past GO lesions which are due to the oxidatively damaged form of guanine: 7,8-dihydro-8-oxoguanine (8-oxo-dGTP).</text>
</comment>
<evidence type="ECO:0000256" key="7">
    <source>
        <dbReference type="ARBA" id="ARBA00022723"/>
    </source>
</evidence>
<keyword evidence="12" id="KW-0234">DNA repair</keyword>
<dbReference type="PANTHER" id="PTHR42944:SF1">
    <property type="entry name" value="ADENINE DNA GLYCOSYLASE"/>
    <property type="match status" value="1"/>
</dbReference>
<dbReference type="Pfam" id="PF00633">
    <property type="entry name" value="HHH"/>
    <property type="match status" value="1"/>
</dbReference>
<dbReference type="GO" id="GO:0035485">
    <property type="term" value="F:adenine/guanine mispair binding"/>
    <property type="evidence" value="ECO:0007669"/>
    <property type="project" value="TreeGrafter"/>
</dbReference>
<dbReference type="FunFam" id="1.10.340.30:FF:000002">
    <property type="entry name" value="Adenine DNA glycosylase"/>
    <property type="match status" value="1"/>
</dbReference>
<keyword evidence="17" id="KW-1185">Reference proteome</keyword>
<dbReference type="Proteomes" id="UP000598971">
    <property type="component" value="Unassembled WGS sequence"/>
</dbReference>
<dbReference type="CDD" id="cd00056">
    <property type="entry name" value="ENDO3c"/>
    <property type="match status" value="1"/>
</dbReference>
<reference evidence="16" key="1">
    <citation type="submission" date="2019-10" db="EMBL/GenBank/DDBJ databases">
        <title>Draft genome sequence of Panacibacter sp. KCS-6.</title>
        <authorList>
            <person name="Yim K.J."/>
        </authorList>
    </citation>
    <scope>NUCLEOTIDE SEQUENCE</scope>
    <source>
        <strain evidence="16">KCS-6</strain>
    </source>
</reference>
<keyword evidence="13 14" id="KW-0326">Glycosidase</keyword>
<dbReference type="EMBL" id="WHPF01000012">
    <property type="protein sequence ID" value="NNV57083.1"/>
    <property type="molecule type" value="Genomic_DNA"/>
</dbReference>
<dbReference type="InterPro" id="IPR003265">
    <property type="entry name" value="HhH-GPD_domain"/>
</dbReference>
<protein>
    <recommendedName>
        <fullName evidence="5 14">Adenine DNA glycosylase</fullName>
        <ecNumber evidence="4 14">3.2.2.31</ecNumber>
    </recommendedName>
</protein>
<dbReference type="InterPro" id="IPR011257">
    <property type="entry name" value="DNA_glycosylase"/>
</dbReference>
<dbReference type="Gene3D" id="1.10.340.30">
    <property type="entry name" value="Hypothetical protein, domain 2"/>
    <property type="match status" value="1"/>
</dbReference>
<feature type="domain" description="HhH-GPD" evidence="15">
    <location>
        <begin position="40"/>
        <end position="191"/>
    </location>
</feature>
<comment type="caution">
    <text evidence="16">The sequence shown here is derived from an EMBL/GenBank/DDBJ whole genome shotgun (WGS) entry which is preliminary data.</text>
</comment>
<evidence type="ECO:0000256" key="10">
    <source>
        <dbReference type="ARBA" id="ARBA00023004"/>
    </source>
</evidence>
<keyword evidence="7" id="KW-0479">Metal-binding</keyword>
<dbReference type="RefSeq" id="WP_171609027.1">
    <property type="nucleotide sequence ID" value="NZ_WHPF01000012.1"/>
</dbReference>
<evidence type="ECO:0000256" key="5">
    <source>
        <dbReference type="ARBA" id="ARBA00022023"/>
    </source>
</evidence>
<dbReference type="Pfam" id="PF00730">
    <property type="entry name" value="HhH-GPD"/>
    <property type="match status" value="1"/>
</dbReference>
<evidence type="ECO:0000313" key="17">
    <source>
        <dbReference type="Proteomes" id="UP000598971"/>
    </source>
</evidence>
<comment type="similarity">
    <text evidence="3 14">Belongs to the Nth/MutY family.</text>
</comment>
<dbReference type="InterPro" id="IPR023170">
    <property type="entry name" value="HhH_base_excis_C"/>
</dbReference>
<evidence type="ECO:0000256" key="6">
    <source>
        <dbReference type="ARBA" id="ARBA00022485"/>
    </source>
</evidence>
<proteinExistence type="inferred from homology"/>
<dbReference type="GO" id="GO:0032357">
    <property type="term" value="F:oxidized purine DNA binding"/>
    <property type="evidence" value="ECO:0007669"/>
    <property type="project" value="TreeGrafter"/>
</dbReference>
<dbReference type="GO" id="GO:0006298">
    <property type="term" value="P:mismatch repair"/>
    <property type="evidence" value="ECO:0007669"/>
    <property type="project" value="TreeGrafter"/>
</dbReference>
<evidence type="ECO:0000256" key="9">
    <source>
        <dbReference type="ARBA" id="ARBA00022801"/>
    </source>
</evidence>
<dbReference type="SMART" id="SM00478">
    <property type="entry name" value="ENDO3c"/>
    <property type="match status" value="1"/>
</dbReference>
<evidence type="ECO:0000256" key="11">
    <source>
        <dbReference type="ARBA" id="ARBA00023014"/>
    </source>
</evidence>
<dbReference type="InterPro" id="IPR044298">
    <property type="entry name" value="MIG/MutY"/>
</dbReference>
<keyword evidence="11" id="KW-0411">Iron-sulfur</keyword>
<evidence type="ECO:0000256" key="1">
    <source>
        <dbReference type="ARBA" id="ARBA00000843"/>
    </source>
</evidence>
<dbReference type="NCBIfam" id="TIGR01084">
    <property type="entry name" value="mutY"/>
    <property type="match status" value="1"/>
</dbReference>
<evidence type="ECO:0000259" key="15">
    <source>
        <dbReference type="SMART" id="SM00478"/>
    </source>
</evidence>
<dbReference type="InterPro" id="IPR015797">
    <property type="entry name" value="NUDIX_hydrolase-like_dom_sf"/>
</dbReference>
<evidence type="ECO:0000256" key="3">
    <source>
        <dbReference type="ARBA" id="ARBA00008343"/>
    </source>
</evidence>
<evidence type="ECO:0000256" key="14">
    <source>
        <dbReference type="RuleBase" id="RU365096"/>
    </source>
</evidence>
<evidence type="ECO:0000256" key="13">
    <source>
        <dbReference type="ARBA" id="ARBA00023295"/>
    </source>
</evidence>
<keyword evidence="10 14" id="KW-0408">Iron</keyword>
<name>A0A8J8FHA1_9BACT</name>
<comment type="cofactor">
    <cofactor evidence="14">
        <name>[4Fe-4S] cluster</name>
        <dbReference type="ChEBI" id="CHEBI:49883"/>
    </cofactor>
    <text evidence="14">Binds 1 [4Fe-4S] cluster.</text>
</comment>
<evidence type="ECO:0000256" key="2">
    <source>
        <dbReference type="ARBA" id="ARBA00002933"/>
    </source>
</evidence>
<dbReference type="AlphaFoldDB" id="A0A8J8FHA1"/>
<dbReference type="InterPro" id="IPR000445">
    <property type="entry name" value="HhH_motif"/>
</dbReference>
<evidence type="ECO:0000313" key="16">
    <source>
        <dbReference type="EMBL" id="NNV57083.1"/>
    </source>
</evidence>
<evidence type="ECO:0000256" key="4">
    <source>
        <dbReference type="ARBA" id="ARBA00012045"/>
    </source>
</evidence>
<dbReference type="GO" id="GO:0051539">
    <property type="term" value="F:4 iron, 4 sulfur cluster binding"/>
    <property type="evidence" value="ECO:0007669"/>
    <property type="project" value="UniProtKB-UniRule"/>
</dbReference>
<evidence type="ECO:0000256" key="8">
    <source>
        <dbReference type="ARBA" id="ARBA00022763"/>
    </source>
</evidence>
<dbReference type="SUPFAM" id="SSF55811">
    <property type="entry name" value="Nudix"/>
    <property type="match status" value="1"/>
</dbReference>
<organism evidence="16 17">
    <name type="scientific">Limnovirga soli</name>
    <dbReference type="NCBI Taxonomy" id="2656915"/>
    <lineage>
        <taxon>Bacteria</taxon>
        <taxon>Pseudomonadati</taxon>
        <taxon>Bacteroidota</taxon>
        <taxon>Chitinophagia</taxon>
        <taxon>Chitinophagales</taxon>
        <taxon>Chitinophagaceae</taxon>
        <taxon>Limnovirga</taxon>
    </lineage>
</organism>
<dbReference type="InterPro" id="IPR029119">
    <property type="entry name" value="MutY_C"/>
</dbReference>
<dbReference type="EC" id="3.2.2.31" evidence="4 14"/>
<dbReference type="PANTHER" id="PTHR42944">
    <property type="entry name" value="ADENINE DNA GLYCOSYLASE"/>
    <property type="match status" value="1"/>
</dbReference>
<dbReference type="GO" id="GO:0006284">
    <property type="term" value="P:base-excision repair"/>
    <property type="evidence" value="ECO:0007669"/>
    <property type="project" value="UniProtKB-UniRule"/>
</dbReference>
<gene>
    <name evidence="16" type="primary">mutY</name>
    <name evidence="16" type="ORF">GD597_16540</name>
</gene>
<evidence type="ECO:0000256" key="12">
    <source>
        <dbReference type="ARBA" id="ARBA00023204"/>
    </source>
</evidence>
<dbReference type="GO" id="GO:0000701">
    <property type="term" value="F:purine-specific mismatch base pair DNA N-glycosylase activity"/>
    <property type="evidence" value="ECO:0007669"/>
    <property type="project" value="UniProtKB-EC"/>
</dbReference>
<keyword evidence="6" id="KW-0004">4Fe-4S</keyword>
<dbReference type="GO" id="GO:0046872">
    <property type="term" value="F:metal ion binding"/>
    <property type="evidence" value="ECO:0007669"/>
    <property type="project" value="UniProtKB-UniRule"/>
</dbReference>
<keyword evidence="9" id="KW-0378">Hydrolase</keyword>
<sequence length="361" mass="41847">MIRDKSFTSILMQWDKNENHRKMPWKGEKDPYKVWVSEIILQQTRVEQGWMYYERFLIQFPDLISLAKAKDDDVFKLWEGLGYYSRCKNLIHTARYIYDNYEGKFPENYEDILSLKGIGPYTAAAIVSFCFNKPYAVLDGNVFRVLSRISGNSIPIDSAEGKIWYTKLADKLLDKILPGKYNQAIMDFGATICKPMLPLCAACPANNICVAYDKTMVNILPVKEKVLKKRIRWFSYFIIKAEGKVLVRKRTENDIWQNLFEYFLIETPANPEWDFSAISTLFKTQLGINHLTISNISVAKPQQLTHQLIKGYFVHLEFSSMPEVLKSKNAMWLTDTAVSNLPFPKFINEYFSSPKSPPALF</sequence>
<dbReference type="Gene3D" id="1.10.1670.10">
    <property type="entry name" value="Helix-hairpin-Helix base-excision DNA repair enzymes (C-terminal)"/>
    <property type="match status" value="1"/>
</dbReference>
<dbReference type="GO" id="GO:0034039">
    <property type="term" value="F:8-oxo-7,8-dihydroguanine DNA N-glycosylase activity"/>
    <property type="evidence" value="ECO:0007669"/>
    <property type="project" value="TreeGrafter"/>
</dbReference>
<dbReference type="InterPro" id="IPR005760">
    <property type="entry name" value="A/G_AdeGlyc_MutY"/>
</dbReference>
<dbReference type="Gene3D" id="3.90.79.10">
    <property type="entry name" value="Nucleoside Triphosphate Pyrophosphohydrolase"/>
    <property type="match status" value="1"/>
</dbReference>
<accession>A0A8J8FHA1</accession>
<dbReference type="SUPFAM" id="SSF48150">
    <property type="entry name" value="DNA-glycosylase"/>
    <property type="match status" value="1"/>
</dbReference>
<comment type="catalytic activity">
    <reaction evidence="1 14">
        <text>Hydrolyzes free adenine bases from 7,8-dihydro-8-oxoguanine:adenine mismatched double-stranded DNA, leaving an apurinic site.</text>
        <dbReference type="EC" id="3.2.2.31"/>
    </reaction>
</comment>
<keyword evidence="8 14" id="KW-0227">DNA damage</keyword>